<sequence length="43" mass="4967">MISDAVLLCFSFCHAETKLPRQKYALSQHYETPSVCSYRQNEA</sequence>
<reference evidence="1 2" key="1">
    <citation type="submission" date="2016-01" db="EMBL/GenBank/DDBJ databases">
        <title>Draft Genome Sequences of Seven Thermophilic Sporeformers Isolated from Foods.</title>
        <authorList>
            <person name="Berendsen E.M."/>
            <person name="Wells-Bennik M.H."/>
            <person name="Krawcyk A.O."/>
            <person name="De Jong A."/>
            <person name="Holsappel S."/>
            <person name="Eijlander R.T."/>
            <person name="Kuipers O.P."/>
        </authorList>
    </citation>
    <scope>NUCLEOTIDE SEQUENCE [LARGE SCALE GENOMIC DNA]</scope>
    <source>
        <strain evidence="1 2">B4119</strain>
    </source>
</reference>
<evidence type="ECO:0000313" key="1">
    <source>
        <dbReference type="EMBL" id="KYD16241.1"/>
    </source>
</evidence>
<proteinExistence type="predicted"/>
<comment type="caution">
    <text evidence="1">The sequence shown here is derived from an EMBL/GenBank/DDBJ whole genome shotgun (WGS) entry which is preliminary data.</text>
</comment>
<name>A0A150LVM9_9BACL</name>
<accession>A0A150LVM9</accession>
<dbReference type="EMBL" id="LQYS01000034">
    <property type="protein sequence ID" value="KYD16241.1"/>
    <property type="molecule type" value="Genomic_DNA"/>
</dbReference>
<gene>
    <name evidence="1" type="ORF">B4119_2377</name>
</gene>
<dbReference type="STRING" id="81408.B4119_2377"/>
<evidence type="ECO:0000313" key="2">
    <source>
        <dbReference type="Proteomes" id="UP000075455"/>
    </source>
</evidence>
<organism evidence="1 2">
    <name type="scientific">Saccharococcus caldoxylosilyticus</name>
    <dbReference type="NCBI Taxonomy" id="81408"/>
    <lineage>
        <taxon>Bacteria</taxon>
        <taxon>Bacillati</taxon>
        <taxon>Bacillota</taxon>
        <taxon>Bacilli</taxon>
        <taxon>Bacillales</taxon>
        <taxon>Anoxybacillaceae</taxon>
        <taxon>Saccharococcus</taxon>
    </lineage>
</organism>
<dbReference type="AlphaFoldDB" id="A0A150LVM9"/>
<protein>
    <submittedName>
        <fullName evidence="1">Uncharacterized protein</fullName>
    </submittedName>
</protein>
<dbReference type="Proteomes" id="UP000075455">
    <property type="component" value="Unassembled WGS sequence"/>
</dbReference>